<evidence type="ECO:0000256" key="1">
    <source>
        <dbReference type="ARBA" id="ARBA00005417"/>
    </source>
</evidence>
<dbReference type="InterPro" id="IPR017871">
    <property type="entry name" value="ABC_transporter-like_CS"/>
</dbReference>
<evidence type="ECO:0000259" key="6">
    <source>
        <dbReference type="PROSITE" id="PS50893"/>
    </source>
</evidence>
<evidence type="ECO:0000256" key="5">
    <source>
        <dbReference type="PROSITE-ProRule" id="PRU00703"/>
    </source>
</evidence>
<gene>
    <name evidence="8" type="ORF">ACFSUE_11350</name>
</gene>
<dbReference type="RefSeq" id="WP_253057771.1">
    <property type="nucleotide sequence ID" value="NZ_JAMXWM010000001.1"/>
</dbReference>
<keyword evidence="9" id="KW-1185">Reference proteome</keyword>
<comment type="caution">
    <text evidence="8">The sequence shown here is derived from an EMBL/GenBank/DDBJ whole genome shotgun (WGS) entry which is preliminary data.</text>
</comment>
<proteinExistence type="inferred from homology"/>
<sequence length="320" mass="35847">MKSNNDAIKLEGISKSFGTANQPSVKKTNLKIESGSFVTILGASGCGKTTLLKMVNRLYEPSTGKIYINGEDVTTISPTALRRKIGYVIQQTGLFQHMTIEQNVATVPKILGWEKKKIDERIDALLRLVGLSPTDYRKRYPRQLSGGQQQRVGIARAMAADPSIMLMDEPFGAIDAINRNELQDEFLRIQKKLHKTILFVTHDIIEALKLGDKVIIMNAGEIQQFDTPLNILKKPANDFVRNLVHADDLLQRMIFVKARDVMNHNVDSIPVNADAVSINELASIKEVLLKLLESSFDYVKITNEKNELVGQVTLHEIRQV</sequence>
<dbReference type="InterPro" id="IPR003593">
    <property type="entry name" value="AAA+_ATPase"/>
</dbReference>
<evidence type="ECO:0000259" key="7">
    <source>
        <dbReference type="PROSITE" id="PS51371"/>
    </source>
</evidence>
<dbReference type="PANTHER" id="PTHR43117:SF4">
    <property type="entry name" value="OSMOPROTECTANT IMPORT ATP-BINDING PROTEIN OSMV"/>
    <property type="match status" value="1"/>
</dbReference>
<dbReference type="SUPFAM" id="SSF52540">
    <property type="entry name" value="P-loop containing nucleoside triphosphate hydrolases"/>
    <property type="match status" value="1"/>
</dbReference>
<dbReference type="PROSITE" id="PS50893">
    <property type="entry name" value="ABC_TRANSPORTER_2"/>
    <property type="match status" value="1"/>
</dbReference>
<dbReference type="InterPro" id="IPR046342">
    <property type="entry name" value="CBS_dom_sf"/>
</dbReference>
<accession>A0ABW5S4X9</accession>
<dbReference type="PANTHER" id="PTHR43117">
    <property type="entry name" value="OSMOPROTECTANT IMPORT ATP-BINDING PROTEIN OSMV"/>
    <property type="match status" value="1"/>
</dbReference>
<evidence type="ECO:0000256" key="3">
    <source>
        <dbReference type="ARBA" id="ARBA00022741"/>
    </source>
</evidence>
<dbReference type="GO" id="GO:0005524">
    <property type="term" value="F:ATP binding"/>
    <property type="evidence" value="ECO:0007669"/>
    <property type="project" value="UniProtKB-KW"/>
</dbReference>
<dbReference type="Gene3D" id="3.40.50.300">
    <property type="entry name" value="P-loop containing nucleotide triphosphate hydrolases"/>
    <property type="match status" value="1"/>
</dbReference>
<dbReference type="InterPro" id="IPR000644">
    <property type="entry name" value="CBS_dom"/>
</dbReference>
<protein>
    <submittedName>
        <fullName evidence="8">ABC transporter ATP-binding protein</fullName>
    </submittedName>
</protein>
<keyword evidence="3" id="KW-0547">Nucleotide-binding</keyword>
<comment type="similarity">
    <text evidence="1">Belongs to the ABC transporter superfamily.</text>
</comment>
<feature type="domain" description="ABC transporter" evidence="6">
    <location>
        <begin position="8"/>
        <end position="244"/>
    </location>
</feature>
<dbReference type="Pfam" id="PF00005">
    <property type="entry name" value="ABC_tran"/>
    <property type="match status" value="1"/>
</dbReference>
<evidence type="ECO:0000256" key="2">
    <source>
        <dbReference type="ARBA" id="ARBA00022448"/>
    </source>
</evidence>
<name>A0ABW5S4X9_9BACL</name>
<dbReference type="SMART" id="SM00382">
    <property type="entry name" value="AAA"/>
    <property type="match status" value="1"/>
</dbReference>
<dbReference type="PROSITE" id="PS00211">
    <property type="entry name" value="ABC_TRANSPORTER_1"/>
    <property type="match status" value="1"/>
</dbReference>
<feature type="domain" description="CBS" evidence="7">
    <location>
        <begin position="262"/>
        <end position="320"/>
    </location>
</feature>
<organism evidence="8 9">
    <name type="scientific">Sporolactobacillus shoreicorticis</name>
    <dbReference type="NCBI Taxonomy" id="1923877"/>
    <lineage>
        <taxon>Bacteria</taxon>
        <taxon>Bacillati</taxon>
        <taxon>Bacillota</taxon>
        <taxon>Bacilli</taxon>
        <taxon>Bacillales</taxon>
        <taxon>Sporolactobacillaceae</taxon>
        <taxon>Sporolactobacillus</taxon>
    </lineage>
</organism>
<dbReference type="Pfam" id="PF00571">
    <property type="entry name" value="CBS"/>
    <property type="match status" value="1"/>
</dbReference>
<dbReference type="InterPro" id="IPR027417">
    <property type="entry name" value="P-loop_NTPase"/>
</dbReference>
<evidence type="ECO:0000313" key="9">
    <source>
        <dbReference type="Proteomes" id="UP001597399"/>
    </source>
</evidence>
<dbReference type="InterPro" id="IPR003439">
    <property type="entry name" value="ABC_transporter-like_ATP-bd"/>
</dbReference>
<evidence type="ECO:0000313" key="8">
    <source>
        <dbReference type="EMBL" id="MFD2694217.1"/>
    </source>
</evidence>
<dbReference type="PROSITE" id="PS51371">
    <property type="entry name" value="CBS"/>
    <property type="match status" value="1"/>
</dbReference>
<dbReference type="Proteomes" id="UP001597399">
    <property type="component" value="Unassembled WGS sequence"/>
</dbReference>
<evidence type="ECO:0000256" key="4">
    <source>
        <dbReference type="ARBA" id="ARBA00022840"/>
    </source>
</evidence>
<dbReference type="EMBL" id="JBHUMQ010000026">
    <property type="protein sequence ID" value="MFD2694217.1"/>
    <property type="molecule type" value="Genomic_DNA"/>
</dbReference>
<dbReference type="SUPFAM" id="SSF54631">
    <property type="entry name" value="CBS-domain pair"/>
    <property type="match status" value="1"/>
</dbReference>
<reference evidence="9" key="1">
    <citation type="journal article" date="2019" name="Int. J. Syst. Evol. Microbiol.">
        <title>The Global Catalogue of Microorganisms (GCM) 10K type strain sequencing project: providing services to taxonomists for standard genome sequencing and annotation.</title>
        <authorList>
            <consortium name="The Broad Institute Genomics Platform"/>
            <consortium name="The Broad Institute Genome Sequencing Center for Infectious Disease"/>
            <person name="Wu L."/>
            <person name="Ma J."/>
        </authorList>
    </citation>
    <scope>NUCLEOTIDE SEQUENCE [LARGE SCALE GENOMIC DNA]</scope>
    <source>
        <strain evidence="9">TISTR 2466</strain>
    </source>
</reference>
<keyword evidence="2" id="KW-0813">Transport</keyword>
<keyword evidence="4 8" id="KW-0067">ATP-binding</keyword>
<keyword evidence="5" id="KW-0129">CBS domain</keyword>